<sequence length="76" mass="9008">QIRRTRPEKKLEPPHWNRGGLRKKEGVERRWCGREGLDTTTYQGYILKKKVWICCGALEVLGFAVVVLERRERELN</sequence>
<evidence type="ECO:0000313" key="3">
    <source>
        <dbReference type="EMBL" id="MCI15703.1"/>
    </source>
</evidence>
<organism evidence="3 4">
    <name type="scientific">Trifolium medium</name>
    <dbReference type="NCBI Taxonomy" id="97028"/>
    <lineage>
        <taxon>Eukaryota</taxon>
        <taxon>Viridiplantae</taxon>
        <taxon>Streptophyta</taxon>
        <taxon>Embryophyta</taxon>
        <taxon>Tracheophyta</taxon>
        <taxon>Spermatophyta</taxon>
        <taxon>Magnoliopsida</taxon>
        <taxon>eudicotyledons</taxon>
        <taxon>Gunneridae</taxon>
        <taxon>Pentapetalae</taxon>
        <taxon>rosids</taxon>
        <taxon>fabids</taxon>
        <taxon>Fabales</taxon>
        <taxon>Fabaceae</taxon>
        <taxon>Papilionoideae</taxon>
        <taxon>50 kb inversion clade</taxon>
        <taxon>NPAAA clade</taxon>
        <taxon>Hologalegina</taxon>
        <taxon>IRL clade</taxon>
        <taxon>Trifolieae</taxon>
        <taxon>Trifolium</taxon>
    </lineage>
</organism>
<feature type="non-terminal residue" evidence="3">
    <location>
        <position position="1"/>
    </location>
</feature>
<keyword evidence="2" id="KW-0812">Transmembrane</keyword>
<name>A0A392PUD6_9FABA</name>
<keyword evidence="2" id="KW-0472">Membrane</keyword>
<feature type="region of interest" description="Disordered" evidence="1">
    <location>
        <begin position="1"/>
        <end position="20"/>
    </location>
</feature>
<dbReference type="EMBL" id="LXQA010097609">
    <property type="protein sequence ID" value="MCI15703.1"/>
    <property type="molecule type" value="Genomic_DNA"/>
</dbReference>
<feature type="transmembrane region" description="Helical" evidence="2">
    <location>
        <begin position="51"/>
        <end position="68"/>
    </location>
</feature>
<evidence type="ECO:0000256" key="2">
    <source>
        <dbReference type="SAM" id="Phobius"/>
    </source>
</evidence>
<evidence type="ECO:0000313" key="4">
    <source>
        <dbReference type="Proteomes" id="UP000265520"/>
    </source>
</evidence>
<reference evidence="3 4" key="1">
    <citation type="journal article" date="2018" name="Front. Plant Sci.">
        <title>Red Clover (Trifolium pratense) and Zigzag Clover (T. medium) - A Picture of Genomic Similarities and Differences.</title>
        <authorList>
            <person name="Dluhosova J."/>
            <person name="Istvanek J."/>
            <person name="Nedelnik J."/>
            <person name="Repkova J."/>
        </authorList>
    </citation>
    <scope>NUCLEOTIDE SEQUENCE [LARGE SCALE GENOMIC DNA]</scope>
    <source>
        <strain evidence="4">cv. 10/8</strain>
        <tissue evidence="3">Leaf</tissue>
    </source>
</reference>
<comment type="caution">
    <text evidence="3">The sequence shown here is derived from an EMBL/GenBank/DDBJ whole genome shotgun (WGS) entry which is preliminary data.</text>
</comment>
<evidence type="ECO:0000256" key="1">
    <source>
        <dbReference type="SAM" id="MobiDB-lite"/>
    </source>
</evidence>
<keyword evidence="2" id="KW-1133">Transmembrane helix</keyword>
<proteinExistence type="predicted"/>
<keyword evidence="4" id="KW-1185">Reference proteome</keyword>
<protein>
    <submittedName>
        <fullName evidence="3">Uncharacterized protein</fullName>
    </submittedName>
</protein>
<dbReference type="AlphaFoldDB" id="A0A392PUD6"/>
<accession>A0A392PUD6</accession>
<dbReference type="Proteomes" id="UP000265520">
    <property type="component" value="Unassembled WGS sequence"/>
</dbReference>